<reference evidence="3" key="1">
    <citation type="submission" date="2023-01" db="EMBL/GenBank/DDBJ databases">
        <title>Key to firefly adult light organ development and bioluminescence: homeobox transcription factors regulate luciferase expression and transportation to peroxisome.</title>
        <authorList>
            <person name="Fu X."/>
        </authorList>
    </citation>
    <scope>NUCLEOTIDE SEQUENCE [LARGE SCALE GENOMIC DNA]</scope>
</reference>
<dbReference type="Proteomes" id="UP001353858">
    <property type="component" value="Unassembled WGS sequence"/>
</dbReference>
<name>A0AAN7Q9L6_9COLE</name>
<organism evidence="2 3">
    <name type="scientific">Aquatica leii</name>
    <dbReference type="NCBI Taxonomy" id="1421715"/>
    <lineage>
        <taxon>Eukaryota</taxon>
        <taxon>Metazoa</taxon>
        <taxon>Ecdysozoa</taxon>
        <taxon>Arthropoda</taxon>
        <taxon>Hexapoda</taxon>
        <taxon>Insecta</taxon>
        <taxon>Pterygota</taxon>
        <taxon>Neoptera</taxon>
        <taxon>Endopterygota</taxon>
        <taxon>Coleoptera</taxon>
        <taxon>Polyphaga</taxon>
        <taxon>Elateriformia</taxon>
        <taxon>Elateroidea</taxon>
        <taxon>Lampyridae</taxon>
        <taxon>Luciolinae</taxon>
        <taxon>Aquatica</taxon>
    </lineage>
</organism>
<keyword evidence="3" id="KW-1185">Reference proteome</keyword>
<gene>
    <name evidence="2" type="ORF">RN001_000391</name>
</gene>
<evidence type="ECO:0000256" key="1">
    <source>
        <dbReference type="SAM" id="MobiDB-lite"/>
    </source>
</evidence>
<dbReference type="GO" id="GO:0005952">
    <property type="term" value="C:cAMP-dependent protein kinase complex"/>
    <property type="evidence" value="ECO:0007669"/>
    <property type="project" value="TreeGrafter"/>
</dbReference>
<dbReference type="PANTHER" id="PTHR35075">
    <property type="entry name" value="A-KINASE ANCHOR PROTEIN 14"/>
    <property type="match status" value="1"/>
</dbReference>
<accession>A0AAN7Q9L6</accession>
<proteinExistence type="predicted"/>
<dbReference type="Pfam" id="PF14469">
    <property type="entry name" value="AKAP28"/>
    <property type="match status" value="1"/>
</dbReference>
<protein>
    <submittedName>
        <fullName evidence="2">Uncharacterized protein</fullName>
    </submittedName>
</protein>
<feature type="region of interest" description="Disordered" evidence="1">
    <location>
        <begin position="72"/>
        <end position="96"/>
    </location>
</feature>
<evidence type="ECO:0000313" key="3">
    <source>
        <dbReference type="Proteomes" id="UP001353858"/>
    </source>
</evidence>
<comment type="caution">
    <text evidence="2">The sequence shown here is derived from an EMBL/GenBank/DDBJ whole genome shotgun (WGS) entry which is preliminary data.</text>
</comment>
<dbReference type="EMBL" id="JARPUR010000001">
    <property type="protein sequence ID" value="KAK4884120.1"/>
    <property type="molecule type" value="Genomic_DNA"/>
</dbReference>
<dbReference type="GO" id="GO:0034237">
    <property type="term" value="F:protein kinase A regulatory subunit binding"/>
    <property type="evidence" value="ECO:0007669"/>
    <property type="project" value="TreeGrafter"/>
</dbReference>
<dbReference type="InterPro" id="IPR025663">
    <property type="entry name" value="AKAP_28"/>
</dbReference>
<dbReference type="AlphaFoldDB" id="A0AAN7Q9L6"/>
<evidence type="ECO:0000313" key="2">
    <source>
        <dbReference type="EMBL" id="KAK4884120.1"/>
    </source>
</evidence>
<sequence>MDKEQKRSYSLTKKRVREVVSNEDFLSEKLQTIYDLEEMEIPSCAEEKSSRENVLQLFAYDQVSFDTMFSSLSERSIPQPPPSTPKNSAEENEETNTTLRFALKDSVVTSFKDESSKNDEESDSNVIIKKVKYDMNRNSQSKSKEGILDKHQINECSLFGKVENFASIFVNDIISTSVGKIIERKGGFYKIVKPDQDSKKSDSETNIENFVKWPRICDFTVTVGECCLNDYMLSWTFDEAWLYCIDFLLVQSDEYNDYFKYEVKWSIPTIQYPIPQATASIFFTIEVSKFKPKYCLVDVTYVFEGSRFVQSPGQVEFQESFLFDIIFAKLITFQHMRV</sequence>
<dbReference type="InterPro" id="IPR053084">
    <property type="entry name" value="AKAP"/>
</dbReference>
<dbReference type="PANTHER" id="PTHR35075:SF1">
    <property type="entry name" value="A-KINASE ANCHOR PROTEIN 14"/>
    <property type="match status" value="1"/>
</dbReference>